<reference evidence="3" key="1">
    <citation type="journal article" date="2012" name="Nature">
        <title>The tomato genome sequence provides insights into fleshy fruit evolution.</title>
        <authorList>
            <consortium name="Tomato Genome Consortium"/>
        </authorList>
    </citation>
    <scope>NUCLEOTIDE SEQUENCE [LARGE SCALE GENOMIC DNA]</scope>
    <source>
        <strain evidence="3">cv. Heinz 1706</strain>
    </source>
</reference>
<reference evidence="3" key="2">
    <citation type="submission" date="2019-01" db="UniProtKB">
        <authorList>
            <consortium name="EnsemblPlants"/>
        </authorList>
    </citation>
    <scope>IDENTIFICATION</scope>
    <source>
        <strain evidence="3">cv. Heinz 1706</strain>
    </source>
</reference>
<dbReference type="PaxDb" id="4081-Solyc01g057280.1.1"/>
<organism evidence="3">
    <name type="scientific">Solanum lycopersicum</name>
    <name type="common">Tomato</name>
    <name type="synonym">Lycopersicon esculentum</name>
    <dbReference type="NCBI Taxonomy" id="4081"/>
    <lineage>
        <taxon>Eukaryota</taxon>
        <taxon>Viridiplantae</taxon>
        <taxon>Streptophyta</taxon>
        <taxon>Embryophyta</taxon>
        <taxon>Tracheophyta</taxon>
        <taxon>Spermatophyta</taxon>
        <taxon>Magnoliopsida</taxon>
        <taxon>eudicotyledons</taxon>
        <taxon>Gunneridae</taxon>
        <taxon>Pentapetalae</taxon>
        <taxon>asterids</taxon>
        <taxon>lamiids</taxon>
        <taxon>Solanales</taxon>
        <taxon>Solanaceae</taxon>
        <taxon>Solanoideae</taxon>
        <taxon>Solaneae</taxon>
        <taxon>Solanum</taxon>
        <taxon>Solanum subgen. Lycopersicon</taxon>
    </lineage>
</organism>
<dbReference type="AlphaFoldDB" id="A0A3Q7EEB3"/>
<dbReference type="InterPro" id="IPR036034">
    <property type="entry name" value="PDZ_sf"/>
</dbReference>
<proteinExistence type="predicted"/>
<dbReference type="PANTHER" id="PTHR12651">
    <property type="entry name" value="26S PROTEASOME NON-ATPASE REGULATORY SUBUNIT 9"/>
    <property type="match status" value="1"/>
</dbReference>
<keyword evidence="4" id="KW-1185">Reference proteome</keyword>
<dbReference type="Proteomes" id="UP000004994">
    <property type="component" value="Chromosome 1"/>
</dbReference>
<dbReference type="STRING" id="4081.A0A3Q7EEB3"/>
<accession>A0A3Q7EEB3</accession>
<keyword evidence="1" id="KW-0143">Chaperone</keyword>
<dbReference type="GO" id="GO:0070682">
    <property type="term" value="P:proteasome regulatory particle assembly"/>
    <property type="evidence" value="ECO:0000318"/>
    <property type="project" value="GO_Central"/>
</dbReference>
<dbReference type="GO" id="GO:0005737">
    <property type="term" value="C:cytoplasm"/>
    <property type="evidence" value="ECO:0000318"/>
    <property type="project" value="GO_Central"/>
</dbReference>
<evidence type="ECO:0000313" key="3">
    <source>
        <dbReference type="EnsemblPlants" id="Solyc01g057280.2.1.1"/>
    </source>
</evidence>
<evidence type="ECO:0000313" key="4">
    <source>
        <dbReference type="Proteomes" id="UP000004994"/>
    </source>
</evidence>
<dbReference type="GO" id="GO:0005634">
    <property type="term" value="C:nucleus"/>
    <property type="evidence" value="ECO:0000318"/>
    <property type="project" value="GO_Central"/>
</dbReference>
<dbReference type="InterPro" id="IPR035269">
    <property type="entry name" value="PSMD9"/>
</dbReference>
<feature type="region of interest" description="Disordered" evidence="2">
    <location>
        <begin position="24"/>
        <end position="47"/>
    </location>
</feature>
<evidence type="ECO:0000256" key="2">
    <source>
        <dbReference type="SAM" id="MobiDB-lite"/>
    </source>
</evidence>
<sequence length="153" mass="16398">MITRLKQKKDQNIQVLHSARLASSPSSVKDSGVQGSTVNIGSSSSPGNYSVTAATSAAMDIDVVFSRPFELIDEITEASPDAEDGLQLGDQIVRFGNVQPGENLLQCLAAKDQSNKGCVFTMTILRQGAMTNVQVTPRVWLGRGLLGCNFRIL</sequence>
<protein>
    <recommendedName>
        <fullName evidence="5">PDZ domain-containing protein</fullName>
    </recommendedName>
</protein>
<dbReference type="InParanoid" id="A0A3Q7EEB3"/>
<dbReference type="SUPFAM" id="SSF50156">
    <property type="entry name" value="PDZ domain-like"/>
    <property type="match status" value="1"/>
</dbReference>
<dbReference type="PANTHER" id="PTHR12651:SF1">
    <property type="entry name" value="26S PROTEASOME NON-ATPASE REGULATORY SUBUNIT 9"/>
    <property type="match status" value="1"/>
</dbReference>
<dbReference type="Gene3D" id="2.30.42.10">
    <property type="match status" value="1"/>
</dbReference>
<name>A0A3Q7EEB3_SOLLC</name>
<dbReference type="OMA" id="GWHIQII"/>
<dbReference type="EnsemblPlants" id="Solyc01g057280.2.1">
    <property type="protein sequence ID" value="Solyc01g057280.2.1.1"/>
    <property type="gene ID" value="Solyc01g057280.2"/>
</dbReference>
<dbReference type="Gramene" id="Solyc01g057280.2.1">
    <property type="protein sequence ID" value="Solyc01g057280.2.1.1"/>
    <property type="gene ID" value="Solyc01g057280.2"/>
</dbReference>
<dbReference type="FunFam" id="2.30.42.10:FF:000107">
    <property type="entry name" value="26S proteasome non-ATPase regulatory subunit 9"/>
    <property type="match status" value="1"/>
</dbReference>
<evidence type="ECO:0008006" key="5">
    <source>
        <dbReference type="Google" id="ProtNLM"/>
    </source>
</evidence>
<evidence type="ECO:0000256" key="1">
    <source>
        <dbReference type="ARBA" id="ARBA00023186"/>
    </source>
</evidence>